<dbReference type="PROSITE" id="PS51379">
    <property type="entry name" value="4FE4S_FER_2"/>
    <property type="match status" value="1"/>
</dbReference>
<keyword evidence="7" id="KW-0408">Iron</keyword>
<dbReference type="PROSITE" id="PS00198">
    <property type="entry name" value="4FE4S_FER_1"/>
    <property type="match status" value="1"/>
</dbReference>
<evidence type="ECO:0000256" key="7">
    <source>
        <dbReference type="ARBA" id="ARBA00023004"/>
    </source>
</evidence>
<evidence type="ECO:0000256" key="5">
    <source>
        <dbReference type="ARBA" id="ARBA00022785"/>
    </source>
</evidence>
<keyword evidence="5" id="KW-0671">Queuosine biosynthesis</keyword>
<gene>
    <name evidence="10" type="ORF">BG261_01210</name>
</gene>
<keyword evidence="1" id="KW-0004">4Fe-4S</keyword>
<name>A0A1E8GSE7_9LACT</name>
<evidence type="ECO:0000256" key="6">
    <source>
        <dbReference type="ARBA" id="ARBA00023002"/>
    </source>
</evidence>
<accession>A0A1E8GSE7</accession>
<evidence type="ECO:0000256" key="1">
    <source>
        <dbReference type="ARBA" id="ARBA00022485"/>
    </source>
</evidence>
<evidence type="ECO:0000256" key="3">
    <source>
        <dbReference type="ARBA" id="ARBA00022694"/>
    </source>
</evidence>
<evidence type="ECO:0000313" key="11">
    <source>
        <dbReference type="Proteomes" id="UP000178622"/>
    </source>
</evidence>
<dbReference type="GO" id="GO:0051539">
    <property type="term" value="F:4 iron, 4 sulfur cluster binding"/>
    <property type="evidence" value="ECO:0007669"/>
    <property type="project" value="UniProtKB-KW"/>
</dbReference>
<organism evidence="10 11">
    <name type="scientific">Floricoccus tropicus</name>
    <dbReference type="NCBI Taxonomy" id="1859473"/>
    <lineage>
        <taxon>Bacteria</taxon>
        <taxon>Bacillati</taxon>
        <taxon>Bacillota</taxon>
        <taxon>Bacilli</taxon>
        <taxon>Lactobacillales</taxon>
        <taxon>Streptococcaceae</taxon>
        <taxon>Floricoccus</taxon>
    </lineage>
</organism>
<proteinExistence type="predicted"/>
<dbReference type="PANTHER" id="PTHR30002:SF4">
    <property type="entry name" value="EPOXYQUEUOSINE REDUCTASE"/>
    <property type="match status" value="1"/>
</dbReference>
<keyword evidence="4" id="KW-0479">Metal-binding</keyword>
<dbReference type="InterPro" id="IPR004453">
    <property type="entry name" value="QueG"/>
</dbReference>
<dbReference type="InterPro" id="IPR017900">
    <property type="entry name" value="4Fe4S_Fe_S_CS"/>
</dbReference>
<reference evidence="11" key="1">
    <citation type="submission" date="2016-09" db="EMBL/GenBank/DDBJ databases">
        <title>Draft genome sequence of a novel species of the family Streptococcaceae isolated from flowers.</title>
        <authorList>
            <person name="Chuah L.-O."/>
            <person name="Yap K.-P."/>
            <person name="Thong K.L."/>
            <person name="Liong M.T."/>
            <person name="Ahmad R."/>
            <person name="Rusul G."/>
        </authorList>
    </citation>
    <scope>NUCLEOTIDE SEQUENCE [LARGE SCALE GENOMIC DNA]</scope>
    <source>
        <strain evidence="11">DF1</strain>
    </source>
</reference>
<dbReference type="InterPro" id="IPR013542">
    <property type="entry name" value="QueG_DUF1730"/>
</dbReference>
<dbReference type="InterPro" id="IPR017896">
    <property type="entry name" value="4Fe4S_Fe-S-bd"/>
</dbReference>
<feature type="domain" description="4Fe-4S ferredoxin-type" evidence="9">
    <location>
        <begin position="172"/>
        <end position="204"/>
    </location>
</feature>
<dbReference type="EMBL" id="MKIR01000001">
    <property type="protein sequence ID" value="OFI50523.1"/>
    <property type="molecule type" value="Genomic_DNA"/>
</dbReference>
<protein>
    <submittedName>
        <fullName evidence="10">tRNA epoxyqueuosine(34) reductase QueG</fullName>
    </submittedName>
</protein>
<keyword evidence="11" id="KW-1185">Reference proteome</keyword>
<dbReference type="PANTHER" id="PTHR30002">
    <property type="entry name" value="EPOXYQUEUOSINE REDUCTASE"/>
    <property type="match status" value="1"/>
</dbReference>
<keyword evidence="3" id="KW-0819">tRNA processing</keyword>
<dbReference type="SUPFAM" id="SSF46548">
    <property type="entry name" value="alpha-helical ferredoxin"/>
    <property type="match status" value="1"/>
</dbReference>
<dbReference type="Pfam" id="PF08331">
    <property type="entry name" value="QueG_DUF1730"/>
    <property type="match status" value="1"/>
</dbReference>
<dbReference type="RefSeq" id="WP_070791363.1">
    <property type="nucleotide sequence ID" value="NZ_MKIR01000001.1"/>
</dbReference>
<dbReference type="AlphaFoldDB" id="A0A1E8GSE7"/>
<comment type="caution">
    <text evidence="10">The sequence shown here is derived from an EMBL/GenBank/DDBJ whole genome shotgun (WGS) entry which is preliminary data.</text>
</comment>
<evidence type="ECO:0000313" key="10">
    <source>
        <dbReference type="EMBL" id="OFI50523.1"/>
    </source>
</evidence>
<sequence>MDIKSQIIKLAEELNIQKIGFTKADDFEYMRKSLVDQKEKGHNSGFEHKNIDERLDPKLTLPSAKTIISVALAYPNKLQGRPDKTEFRRGSFARASWGIDYHHIMQKKLDALIEGINEIINGLDYEAFVDTGPLIDVVVAARAGLGFIGKNGLLVTKEFGSYVYLGEIITSLEIEADKPVEYGCGDCNRCIDFCPTDALIGDGKMNAKKCLSFQTQNKGILQEEYRQKMKTIIYGCDICQMVCPYNKGIDSHFHPEMEGDPELVQPELIPFLDLTNRQFKEKYGHLAGSWRGRNVLQRNAIYALANANDKSAIPKLLEIVDSTQNQVLLGSAFWALGRLVKEPNQDMINLVEDRDTDDEQAKQERENLLYLWYSR</sequence>
<keyword evidence="8" id="KW-0411">Iron-sulfur</keyword>
<evidence type="ECO:0000259" key="9">
    <source>
        <dbReference type="PROSITE" id="PS51379"/>
    </source>
</evidence>
<dbReference type="GO" id="GO:0052693">
    <property type="term" value="F:epoxyqueuosine reductase activity"/>
    <property type="evidence" value="ECO:0007669"/>
    <property type="project" value="TreeGrafter"/>
</dbReference>
<evidence type="ECO:0000256" key="2">
    <source>
        <dbReference type="ARBA" id="ARBA00022490"/>
    </source>
</evidence>
<keyword evidence="6" id="KW-0560">Oxidoreductase</keyword>
<evidence type="ECO:0000256" key="8">
    <source>
        <dbReference type="ARBA" id="ARBA00023014"/>
    </source>
</evidence>
<dbReference type="STRING" id="1859473.BG261_01210"/>
<dbReference type="GO" id="GO:0008616">
    <property type="term" value="P:tRNA queuosine(34) biosynthetic process"/>
    <property type="evidence" value="ECO:0007669"/>
    <property type="project" value="UniProtKB-KW"/>
</dbReference>
<dbReference type="Pfam" id="PF13484">
    <property type="entry name" value="Fer4_16"/>
    <property type="match status" value="1"/>
</dbReference>
<dbReference type="Proteomes" id="UP000178622">
    <property type="component" value="Unassembled WGS sequence"/>
</dbReference>
<evidence type="ECO:0000256" key="4">
    <source>
        <dbReference type="ARBA" id="ARBA00022723"/>
    </source>
</evidence>
<dbReference type="OrthoDB" id="9784571at2"/>
<dbReference type="GO" id="GO:0046872">
    <property type="term" value="F:metal ion binding"/>
    <property type="evidence" value="ECO:0007669"/>
    <property type="project" value="UniProtKB-KW"/>
</dbReference>
<keyword evidence="2" id="KW-0963">Cytoplasm</keyword>
<dbReference type="NCBIfam" id="TIGR00276">
    <property type="entry name" value="tRNA epoxyqueuosine(34) reductase QueG"/>
    <property type="match status" value="1"/>
</dbReference>